<dbReference type="Proteomes" id="UP000327030">
    <property type="component" value="Chromosome 1"/>
</dbReference>
<feature type="compositionally biased region" description="Polar residues" evidence="1">
    <location>
        <begin position="32"/>
        <end position="43"/>
    </location>
</feature>
<evidence type="ECO:0000313" key="3">
    <source>
        <dbReference type="Proteomes" id="UP000327030"/>
    </source>
</evidence>
<dbReference type="AlphaFoldDB" id="A0A5P6VP30"/>
<evidence type="ECO:0000313" key="2">
    <source>
        <dbReference type="EMBL" id="QFJ54327.1"/>
    </source>
</evidence>
<dbReference type="EMBL" id="CP043028">
    <property type="protein sequence ID" value="QFJ54327.1"/>
    <property type="molecule type" value="Genomic_DNA"/>
</dbReference>
<gene>
    <name evidence="2" type="ORF">FXF36_05385</name>
</gene>
<proteinExistence type="predicted"/>
<feature type="region of interest" description="Disordered" evidence="1">
    <location>
        <begin position="32"/>
        <end position="64"/>
    </location>
</feature>
<feature type="compositionally biased region" description="Low complexity" evidence="1">
    <location>
        <begin position="52"/>
        <end position="64"/>
    </location>
</feature>
<dbReference type="RefSeq" id="WP_151622820.1">
    <property type="nucleotide sequence ID" value="NZ_CP043028.1"/>
</dbReference>
<sequence length="307" mass="34459">MTKKITIIAIIIVLMIGGVLLVEKHYKTENTTESAAGSTIQSEQVDEEETTEAASADVSSTDTESQIYDIEEITTLEDGFLKLEPDCNYYFNWDTSAIEENEDGSFTGTFDRASVFIPVVITDDMFSSIELGCELPKVDHLAYKWGDFKCVQIQDGKKYFVDSCYDSVDEAKNDDSLTICFDESCKDSKGNIFVCTDSDPDDEGYGKEYECKDIECQVKVKFAADAKIKYMKSIETKTIDDYVTDDITYDTVDFKTFLSEDIMSGYGDFAAREWDVNTDSWHGTGELRATGNEAGELVFIEEFWPAG</sequence>
<reference evidence="3" key="1">
    <citation type="submission" date="2019-08" db="EMBL/GenBank/DDBJ databases">
        <title>Complete Genome Sequence of the Polysaccharide-Degrading Rumen Bacterium Pseudobutyrivibrio xylanivorans MA3014.</title>
        <authorList>
            <person name="Palevich N."/>
            <person name="Maclean P.H."/>
            <person name="Kelly W.J."/>
            <person name="Leahy S.C."/>
            <person name="Rakonjac J."/>
            <person name="Attwood G.T."/>
        </authorList>
    </citation>
    <scope>NUCLEOTIDE SEQUENCE [LARGE SCALE GENOMIC DNA]</scope>
    <source>
        <strain evidence="3">MA3014</strain>
    </source>
</reference>
<evidence type="ECO:0000256" key="1">
    <source>
        <dbReference type="SAM" id="MobiDB-lite"/>
    </source>
</evidence>
<organism evidence="2 3">
    <name type="scientific">Pseudobutyrivibrio xylanivorans</name>
    <dbReference type="NCBI Taxonomy" id="185007"/>
    <lineage>
        <taxon>Bacteria</taxon>
        <taxon>Bacillati</taxon>
        <taxon>Bacillota</taxon>
        <taxon>Clostridia</taxon>
        <taxon>Lachnospirales</taxon>
        <taxon>Lachnospiraceae</taxon>
        <taxon>Pseudobutyrivibrio</taxon>
    </lineage>
</organism>
<protein>
    <submittedName>
        <fullName evidence="2">Uncharacterized protein</fullName>
    </submittedName>
</protein>
<name>A0A5P6VP30_PSEXY</name>
<dbReference type="KEGG" id="pxv:FXF36_05385"/>
<accession>A0A5P6VP30</accession>
<dbReference type="OrthoDB" id="9825346at2"/>